<feature type="transmembrane region" description="Helical" evidence="6">
    <location>
        <begin position="117"/>
        <end position="137"/>
    </location>
</feature>
<evidence type="ECO:0000256" key="2">
    <source>
        <dbReference type="ARBA" id="ARBA00022475"/>
    </source>
</evidence>
<dbReference type="PANTHER" id="PTHR30250:SF11">
    <property type="entry name" value="O-ANTIGEN TRANSPORTER-RELATED"/>
    <property type="match status" value="1"/>
</dbReference>
<name>A0A4R5U9F2_9GAMM</name>
<comment type="caution">
    <text evidence="7">The sequence shown here is derived from an EMBL/GenBank/DDBJ whole genome shotgun (WGS) entry which is preliminary data.</text>
</comment>
<organism evidence="7 8">
    <name type="scientific">Luteimonas terrae</name>
    <dbReference type="NCBI Taxonomy" id="1530191"/>
    <lineage>
        <taxon>Bacteria</taxon>
        <taxon>Pseudomonadati</taxon>
        <taxon>Pseudomonadota</taxon>
        <taxon>Gammaproteobacteria</taxon>
        <taxon>Lysobacterales</taxon>
        <taxon>Lysobacteraceae</taxon>
        <taxon>Luteimonas</taxon>
    </lineage>
</organism>
<evidence type="ECO:0000313" key="7">
    <source>
        <dbReference type="EMBL" id="TDK30892.1"/>
    </source>
</evidence>
<gene>
    <name evidence="7" type="ORF">E2F49_11170</name>
</gene>
<dbReference type="RefSeq" id="WP_133393948.1">
    <property type="nucleotide sequence ID" value="NZ_SMTG01000004.1"/>
</dbReference>
<accession>A0A4R5U9F2</accession>
<reference evidence="7 8" key="1">
    <citation type="submission" date="2019-03" db="EMBL/GenBank/DDBJ databases">
        <title>Luteimonas zhaokaii sp.nov., isolated from the rectal contents of Plateau pika in Yushu, Qinghai Province, China.</title>
        <authorList>
            <person name="Zhang G."/>
        </authorList>
    </citation>
    <scope>NUCLEOTIDE SEQUENCE [LARGE SCALE GENOMIC DNA]</scope>
    <source>
        <strain evidence="7 8">THG-MD21</strain>
    </source>
</reference>
<feature type="transmembrane region" description="Helical" evidence="6">
    <location>
        <begin position="306"/>
        <end position="328"/>
    </location>
</feature>
<protein>
    <recommendedName>
        <fullName evidence="9">Polysaccharide biosynthesis protein</fullName>
    </recommendedName>
</protein>
<keyword evidence="4 6" id="KW-1133">Transmembrane helix</keyword>
<feature type="transmembrane region" description="Helical" evidence="6">
    <location>
        <begin position="369"/>
        <end position="391"/>
    </location>
</feature>
<evidence type="ECO:0000313" key="8">
    <source>
        <dbReference type="Proteomes" id="UP000295543"/>
    </source>
</evidence>
<feature type="transmembrane region" description="Helical" evidence="6">
    <location>
        <begin position="149"/>
        <end position="170"/>
    </location>
</feature>
<evidence type="ECO:0000256" key="3">
    <source>
        <dbReference type="ARBA" id="ARBA00022692"/>
    </source>
</evidence>
<feature type="transmembrane region" description="Helical" evidence="6">
    <location>
        <begin position="87"/>
        <end position="111"/>
    </location>
</feature>
<sequence length="425" mass="47395">MFNFKRINIEEMRGTGLFYAARLVPGLLNLALVVFLIDALPAADYGKFSTWFALCLGSAFFFFGWITQSVARHANAKDDLIGKAPEVFAVSAAISFCCMIIFYGAATTLFLPPAVSTSFVVLSFSIALHGVHSIVSATQQARFNYSRYILAEISRPLFALLMCMLSVFLFEADSEFAKSGYLSGQVIGVVALLVLFRREAAWLTSRIRQVPHLLPEVKEKALRIFSYGAPVSIWLAINSAWPAFERYLIELHSDSNEVGIYAAEYDIVFRAFVFALLPITLYSQPHIFRAYANADFDLVSRLIRRAITVQFVVGIVFSTVYLVTIFAVFRDYEVFSSMRFENVLLLCAAAMSWQIALSSHKWLECKKRVSAMLVIQIASLVFGALIATTLFNRFGTAAFAVGLTIAGTIYSFTCSSVGRRMRETQ</sequence>
<evidence type="ECO:0000256" key="6">
    <source>
        <dbReference type="SAM" id="Phobius"/>
    </source>
</evidence>
<keyword evidence="8" id="KW-1185">Reference proteome</keyword>
<dbReference type="GO" id="GO:0005886">
    <property type="term" value="C:plasma membrane"/>
    <property type="evidence" value="ECO:0007669"/>
    <property type="project" value="UniProtKB-SubCell"/>
</dbReference>
<comment type="subcellular location">
    <subcellularLocation>
        <location evidence="1">Cell membrane</location>
        <topology evidence="1">Multi-pass membrane protein</topology>
    </subcellularLocation>
</comment>
<evidence type="ECO:0000256" key="1">
    <source>
        <dbReference type="ARBA" id="ARBA00004651"/>
    </source>
</evidence>
<keyword evidence="3 6" id="KW-0812">Transmembrane</keyword>
<evidence type="ECO:0000256" key="4">
    <source>
        <dbReference type="ARBA" id="ARBA00022989"/>
    </source>
</evidence>
<dbReference type="AlphaFoldDB" id="A0A4R5U9F2"/>
<evidence type="ECO:0008006" key="9">
    <source>
        <dbReference type="Google" id="ProtNLM"/>
    </source>
</evidence>
<dbReference type="InterPro" id="IPR050833">
    <property type="entry name" value="Poly_Biosynth_Transport"/>
</dbReference>
<dbReference type="OrthoDB" id="5906224at2"/>
<dbReference type="EMBL" id="SMTG01000004">
    <property type="protein sequence ID" value="TDK30892.1"/>
    <property type="molecule type" value="Genomic_DNA"/>
</dbReference>
<keyword evidence="2" id="KW-1003">Cell membrane</keyword>
<feature type="transmembrane region" description="Helical" evidence="6">
    <location>
        <begin position="20"/>
        <end position="42"/>
    </location>
</feature>
<proteinExistence type="predicted"/>
<feature type="transmembrane region" description="Helical" evidence="6">
    <location>
        <begin position="48"/>
        <end position="66"/>
    </location>
</feature>
<evidence type="ECO:0000256" key="5">
    <source>
        <dbReference type="ARBA" id="ARBA00023136"/>
    </source>
</evidence>
<feature type="transmembrane region" description="Helical" evidence="6">
    <location>
        <begin position="397"/>
        <end position="418"/>
    </location>
</feature>
<dbReference type="PANTHER" id="PTHR30250">
    <property type="entry name" value="PST FAMILY PREDICTED COLANIC ACID TRANSPORTER"/>
    <property type="match status" value="1"/>
</dbReference>
<feature type="transmembrane region" description="Helical" evidence="6">
    <location>
        <begin position="267"/>
        <end position="285"/>
    </location>
</feature>
<keyword evidence="5 6" id="KW-0472">Membrane</keyword>
<feature type="transmembrane region" description="Helical" evidence="6">
    <location>
        <begin position="176"/>
        <end position="196"/>
    </location>
</feature>
<dbReference type="Proteomes" id="UP000295543">
    <property type="component" value="Unassembled WGS sequence"/>
</dbReference>